<dbReference type="Proteomes" id="UP000004650">
    <property type="component" value="Unassembled WGS sequence"/>
</dbReference>
<feature type="transmembrane region" description="Helical" evidence="1">
    <location>
        <begin position="30"/>
        <end position="48"/>
    </location>
</feature>
<sequence>MSNKIIGVLMMLVLIIFGYLYTFNYIKAKNIIRIIMVLILLAGVVLLIKF</sequence>
<protein>
    <submittedName>
        <fullName evidence="2">Uncharacterized protein</fullName>
    </submittedName>
</protein>
<comment type="caution">
    <text evidence="2">The sequence shown here is derived from an EMBL/GenBank/DDBJ whole genome shotgun (WGS) entry which is preliminary data.</text>
</comment>
<reference evidence="3" key="1">
    <citation type="submission" date="2009-02" db="EMBL/GenBank/DDBJ databases">
        <title>The Genome Sequence of Shigella sp. D9.</title>
        <authorList>
            <consortium name="The Broad Institute Genome Sequencing Platform"/>
            <person name="Ward D."/>
            <person name="Young S.K."/>
            <person name="Kodira C.D."/>
            <person name="Zeng Q."/>
            <person name="Koehrsen M."/>
            <person name="Alvarado L."/>
            <person name="Berlin A."/>
            <person name="Borenstein D."/>
            <person name="Chen Z."/>
            <person name="Engels R."/>
            <person name="Freedman E."/>
            <person name="Gellesch M."/>
            <person name="Goldberg J."/>
            <person name="Griggs A."/>
            <person name="Gujja S."/>
            <person name="Heiman D."/>
            <person name="Hepburn T."/>
            <person name="Howarth C."/>
            <person name="Jen D."/>
            <person name="Larson L."/>
            <person name="Lewis B."/>
            <person name="Mehta T."/>
            <person name="Park D."/>
            <person name="Pearson M."/>
            <person name="Roberts A."/>
            <person name="Saif S."/>
            <person name="Shea T."/>
            <person name="Shenoy N."/>
            <person name="Sisk P."/>
            <person name="Stolte C."/>
            <person name="Sykes S."/>
            <person name="Walk T."/>
            <person name="White J."/>
            <person name="Yandava C."/>
            <person name="Allen-Vercoe E."/>
            <person name="Strauss J."/>
            <person name="Sibley C."/>
            <person name="White A."/>
            <person name="Ambrose C."/>
            <person name="Lander E."/>
            <person name="Nusbaum C."/>
            <person name="Galagan J."/>
            <person name="Birren B."/>
        </authorList>
    </citation>
    <scope>NUCLEOTIDE SEQUENCE [LARGE SCALE GENOMIC DNA]</scope>
    <source>
        <strain evidence="3">D11</strain>
    </source>
</reference>
<name>A0A0K9CN91_9FUSO</name>
<keyword evidence="1" id="KW-0472">Membrane</keyword>
<proteinExistence type="predicted"/>
<keyword evidence="1" id="KW-1133">Transmembrane helix</keyword>
<evidence type="ECO:0000313" key="2">
    <source>
        <dbReference type="EMBL" id="KMV76005.1"/>
    </source>
</evidence>
<organism evidence="2 3">
    <name type="scientific">Fusobacterium animalis D11</name>
    <dbReference type="NCBI Taxonomy" id="556264"/>
    <lineage>
        <taxon>Bacteria</taxon>
        <taxon>Fusobacteriati</taxon>
        <taxon>Fusobacteriota</taxon>
        <taxon>Fusobacteriia</taxon>
        <taxon>Fusobacteriales</taxon>
        <taxon>Fusobacteriaceae</taxon>
        <taxon>Fusobacterium</taxon>
    </lineage>
</organism>
<evidence type="ECO:0000256" key="1">
    <source>
        <dbReference type="SAM" id="Phobius"/>
    </source>
</evidence>
<gene>
    <name evidence="2" type="ORF">PSAG_04620</name>
</gene>
<feature type="transmembrane region" description="Helical" evidence="1">
    <location>
        <begin position="6"/>
        <end position="23"/>
    </location>
</feature>
<evidence type="ECO:0000313" key="3">
    <source>
        <dbReference type="Proteomes" id="UP000004650"/>
    </source>
</evidence>
<keyword evidence="1" id="KW-0812">Transmembrane</keyword>
<dbReference type="EMBL" id="ACDS02000041">
    <property type="protein sequence ID" value="KMV76005.1"/>
    <property type="molecule type" value="Genomic_DNA"/>
</dbReference>
<dbReference type="AlphaFoldDB" id="A0A0K9CN91"/>
<accession>A0A0K9CN91</accession>
<reference evidence="2 3" key="2">
    <citation type="submission" date="2013-10" db="EMBL/GenBank/DDBJ databases">
        <title>The Genome Sequence of Fusobacterium nucleatum subsp. animalis D11.</title>
        <authorList>
            <consortium name="The Broad Institute Genomics Platform"/>
            <person name="Earl A."/>
            <person name="Ward D."/>
            <person name="Feldgarden M."/>
            <person name="Gevers D."/>
            <person name="Kostic A."/>
            <person name="Garrett W."/>
            <person name="Young S.K."/>
            <person name="Zeng Q."/>
            <person name="Gargeya S."/>
            <person name="Fitzgerald M."/>
            <person name="Abouelleil A."/>
            <person name="Alvarado L."/>
            <person name="Berlin A.M."/>
            <person name="Chapman S.B."/>
            <person name="Gainer-Dewar J."/>
            <person name="Goldberg J."/>
            <person name="Gnerre S."/>
            <person name="Griggs A."/>
            <person name="Gujja S."/>
            <person name="Hansen M."/>
            <person name="Howarth C."/>
            <person name="Imamovic A."/>
            <person name="Ireland A."/>
            <person name="Larimer J."/>
            <person name="McCowan C."/>
            <person name="Murphy C."/>
            <person name="Pearson M."/>
            <person name="Poon T.W."/>
            <person name="Priest M."/>
            <person name="Roberts A."/>
            <person name="Saif S."/>
            <person name="Shea T."/>
            <person name="Sykes S."/>
            <person name="Wortman J."/>
            <person name="Nusbaum C."/>
            <person name="Birren B."/>
        </authorList>
    </citation>
    <scope>NUCLEOTIDE SEQUENCE [LARGE SCALE GENOMIC DNA]</scope>
    <source>
        <strain evidence="2 3">D11</strain>
    </source>
</reference>